<dbReference type="Proteomes" id="UP000050741">
    <property type="component" value="Unassembled WGS sequence"/>
</dbReference>
<reference evidence="5" key="3">
    <citation type="submission" date="2016-06" db="UniProtKB">
        <authorList>
            <consortium name="WormBaseParasite"/>
        </authorList>
    </citation>
    <scope>IDENTIFICATION</scope>
</reference>
<evidence type="ECO:0000259" key="3">
    <source>
        <dbReference type="PROSITE" id="PS50188"/>
    </source>
</evidence>
<dbReference type="PROSITE" id="PS50188">
    <property type="entry name" value="B302_SPRY"/>
    <property type="match status" value="1"/>
</dbReference>
<evidence type="ECO:0000256" key="2">
    <source>
        <dbReference type="SAM" id="MobiDB-lite"/>
    </source>
</evidence>
<proteinExistence type="predicted"/>
<reference evidence="4" key="1">
    <citation type="submission" date="2013-12" db="EMBL/GenBank/DDBJ databases">
        <authorList>
            <person name="Aslett M."/>
        </authorList>
    </citation>
    <scope>NUCLEOTIDE SEQUENCE [LARGE SCALE GENOMIC DNA]</scope>
    <source>
        <strain evidence="4">Lindley</strain>
    </source>
</reference>
<dbReference type="InterPro" id="IPR001870">
    <property type="entry name" value="B30.2/SPRY"/>
</dbReference>
<dbReference type="InterPro" id="IPR013320">
    <property type="entry name" value="ConA-like_dom_sf"/>
</dbReference>
<dbReference type="Pfam" id="PF00622">
    <property type="entry name" value="SPRY"/>
    <property type="match status" value="1"/>
</dbReference>
<dbReference type="Gene3D" id="2.60.120.920">
    <property type="match status" value="1"/>
</dbReference>
<dbReference type="SUPFAM" id="SSF49899">
    <property type="entry name" value="Concanavalin A-like lectins/glucanases"/>
    <property type="match status" value="1"/>
</dbReference>
<evidence type="ECO:0000313" key="4">
    <source>
        <dbReference type="Proteomes" id="UP000050741"/>
    </source>
</evidence>
<dbReference type="SMART" id="SM00449">
    <property type="entry name" value="SPRY"/>
    <property type="match status" value="1"/>
</dbReference>
<dbReference type="CDD" id="cd12885">
    <property type="entry name" value="SPRY_RanBP_like"/>
    <property type="match status" value="1"/>
</dbReference>
<dbReference type="WBParaSite" id="GPLIN_001300800">
    <property type="protein sequence ID" value="GPLIN_001300800"/>
    <property type="gene ID" value="GPLIN_001300800"/>
</dbReference>
<feature type="coiled-coil region" evidence="1">
    <location>
        <begin position="162"/>
        <end position="210"/>
    </location>
</feature>
<dbReference type="InterPro" id="IPR044736">
    <property type="entry name" value="Gid1/RanBPM/SPLA_SPRY"/>
</dbReference>
<dbReference type="AlphaFoldDB" id="A0A183CJF2"/>
<name>A0A183CJF2_GLOPA</name>
<evidence type="ECO:0000313" key="5">
    <source>
        <dbReference type="WBParaSite" id="GPLIN_001300800"/>
    </source>
</evidence>
<reference evidence="4" key="2">
    <citation type="submission" date="2014-05" db="EMBL/GenBank/DDBJ databases">
        <title>The genome and life-stage specific transcriptomes of Globodera pallida elucidate key aspects of plant parasitism by a cyst nematode.</title>
        <authorList>
            <person name="Cotton J.A."/>
            <person name="Lilley C.J."/>
            <person name="Jones L.M."/>
            <person name="Kikuchi T."/>
            <person name="Reid A.J."/>
            <person name="Thorpe P."/>
            <person name="Tsai I.J."/>
            <person name="Beasley H."/>
            <person name="Blok V."/>
            <person name="Cock P.J.A."/>
            <person name="Van den Akker S.E."/>
            <person name="Holroyd N."/>
            <person name="Hunt M."/>
            <person name="Mantelin S."/>
            <person name="Naghra H."/>
            <person name="Pain A."/>
            <person name="Palomares-Rius J.E."/>
            <person name="Zarowiecki M."/>
            <person name="Berriman M."/>
            <person name="Jones J.T."/>
            <person name="Urwin P.E."/>
        </authorList>
    </citation>
    <scope>NUCLEOTIDE SEQUENCE [LARGE SCALE GENOMIC DNA]</scope>
    <source>
        <strain evidence="4">Lindley</strain>
    </source>
</reference>
<accession>A0A183CJF2</accession>
<evidence type="ECO:0000256" key="1">
    <source>
        <dbReference type="SAM" id="Coils"/>
    </source>
</evidence>
<sequence length="380" mass="43663">MSFQRPRTVANFYVQQLDFAALKQQQQQNKKMPSKTMLNKMAPPPLYHPNASRREWSEPRWCRRHCRLWHQFGNAPNYLHKERTAFGFPDGSAVPVPEPVPKRFQALRGSASKAVPDFGGSAVPVPKRFRILAVPRFRFRNRFPEPLEPAPEPGKHFSVEHFSLLREKIDELERKQKADKEEHQQLIKEHKTLQTKMEQYQKQHQQTIDELQKTVAVINDTINAKRSRSVLAERPMPKGNFGIFYYEVKILAKECDVFIGLATKEMPLHCWVGNYNGTYAYESSGSCWGHAVKGWRQNIFGRGDYIVGKPSFHVGDVIGCGVNLATRQIIYTKNGQRLETTGLFVDSAAVLFPCVTLRYQDAKIEANFGPHFKFKIADGF</sequence>
<keyword evidence="1" id="KW-0175">Coiled coil</keyword>
<dbReference type="InterPro" id="IPR003877">
    <property type="entry name" value="SPRY_dom"/>
</dbReference>
<protein>
    <submittedName>
        <fullName evidence="5">B30.2/SPRY domain-containing protein</fullName>
    </submittedName>
</protein>
<organism evidence="4 5">
    <name type="scientific">Globodera pallida</name>
    <name type="common">Potato cyst nematode worm</name>
    <name type="synonym">Heterodera pallida</name>
    <dbReference type="NCBI Taxonomy" id="36090"/>
    <lineage>
        <taxon>Eukaryota</taxon>
        <taxon>Metazoa</taxon>
        <taxon>Ecdysozoa</taxon>
        <taxon>Nematoda</taxon>
        <taxon>Chromadorea</taxon>
        <taxon>Rhabditida</taxon>
        <taxon>Tylenchina</taxon>
        <taxon>Tylenchomorpha</taxon>
        <taxon>Tylenchoidea</taxon>
        <taxon>Heteroderidae</taxon>
        <taxon>Heteroderinae</taxon>
        <taxon>Globodera</taxon>
    </lineage>
</organism>
<dbReference type="InterPro" id="IPR043136">
    <property type="entry name" value="B30.2/SPRY_sf"/>
</dbReference>
<feature type="region of interest" description="Disordered" evidence="2">
    <location>
        <begin position="25"/>
        <end position="50"/>
    </location>
</feature>
<feature type="domain" description="B30.2/SPRY" evidence="3">
    <location>
        <begin position="175"/>
        <end position="373"/>
    </location>
</feature>
<keyword evidence="4" id="KW-1185">Reference proteome</keyword>